<dbReference type="Gene3D" id="3.90.1720.10">
    <property type="entry name" value="endopeptidase domain like (from Nostoc punctiforme)"/>
    <property type="match status" value="1"/>
</dbReference>
<evidence type="ECO:0000313" key="1">
    <source>
        <dbReference type="EMBL" id="MFD1609291.1"/>
    </source>
</evidence>
<proteinExistence type="predicted"/>
<dbReference type="InterPro" id="IPR038765">
    <property type="entry name" value="Papain-like_cys_pep_sf"/>
</dbReference>
<evidence type="ECO:0000313" key="2">
    <source>
        <dbReference type="Proteomes" id="UP001597221"/>
    </source>
</evidence>
<accession>A0ABW4HVK7</accession>
<comment type="caution">
    <text evidence="1">The sequence shown here is derived from an EMBL/GenBank/DDBJ whole genome shotgun (WGS) entry which is preliminary data.</text>
</comment>
<dbReference type="SUPFAM" id="SSF54001">
    <property type="entry name" value="Cysteine proteinases"/>
    <property type="match status" value="1"/>
</dbReference>
<dbReference type="Proteomes" id="UP001597221">
    <property type="component" value="Unassembled WGS sequence"/>
</dbReference>
<organism evidence="1 2">
    <name type="scientific">Oceanobacillus luteolus</name>
    <dbReference type="NCBI Taxonomy" id="1274358"/>
    <lineage>
        <taxon>Bacteria</taxon>
        <taxon>Bacillati</taxon>
        <taxon>Bacillota</taxon>
        <taxon>Bacilli</taxon>
        <taxon>Bacillales</taxon>
        <taxon>Bacillaceae</taxon>
        <taxon>Oceanobacillus</taxon>
    </lineage>
</organism>
<sequence length="192" mass="22088">MEGKQIYLLLTDTGTIFTRLIKAFTKAPYNHASIALDKELREVYSFGRKQPRNPFRAGLVKEDTSSILFRRAKCAVYSLTVTVEQFERIQDCIQKMYKQKEDYHYHLAGLFGVMLNKPIKKKNAFFCSQFVATVLKECGIIEVENDLSLIKPSDLPFTVTFEVVYQGRLSNYTNGFDTEFVAKHRLATTMEA</sequence>
<gene>
    <name evidence="1" type="ORF">ACFSBH_16870</name>
</gene>
<dbReference type="RefSeq" id="WP_251516428.1">
    <property type="nucleotide sequence ID" value="NZ_JAMBON010000036.1"/>
</dbReference>
<protein>
    <submittedName>
        <fullName evidence="1">Uncharacterized protein</fullName>
    </submittedName>
</protein>
<dbReference type="EMBL" id="JBHUDE010000153">
    <property type="protein sequence ID" value="MFD1609291.1"/>
    <property type="molecule type" value="Genomic_DNA"/>
</dbReference>
<name>A0ABW4HVK7_9BACI</name>
<reference evidence="2" key="1">
    <citation type="journal article" date="2019" name="Int. J. Syst. Evol. Microbiol.">
        <title>The Global Catalogue of Microorganisms (GCM) 10K type strain sequencing project: providing services to taxonomists for standard genome sequencing and annotation.</title>
        <authorList>
            <consortium name="The Broad Institute Genomics Platform"/>
            <consortium name="The Broad Institute Genome Sequencing Center for Infectious Disease"/>
            <person name="Wu L."/>
            <person name="Ma J."/>
        </authorList>
    </citation>
    <scope>NUCLEOTIDE SEQUENCE [LARGE SCALE GENOMIC DNA]</scope>
    <source>
        <strain evidence="2">CGMCC 1.12376</strain>
    </source>
</reference>
<keyword evidence="2" id="KW-1185">Reference proteome</keyword>